<comment type="subcellular location">
    <subcellularLocation>
        <location evidence="2">Membrane</location>
        <topology evidence="2">Multi-pass membrane protein</topology>
    </subcellularLocation>
</comment>
<dbReference type="EMBL" id="JBDIZK010000004">
    <property type="protein sequence ID" value="MEN3747287.1"/>
    <property type="molecule type" value="Genomic_DNA"/>
</dbReference>
<keyword evidence="12 13" id="KW-0472">Membrane</keyword>
<feature type="transmembrane region" description="Helical" evidence="13">
    <location>
        <begin position="94"/>
        <end position="114"/>
    </location>
</feature>
<feature type="domain" description="Histidine kinase" evidence="14">
    <location>
        <begin position="144"/>
        <end position="332"/>
    </location>
</feature>
<evidence type="ECO:0000256" key="1">
    <source>
        <dbReference type="ARBA" id="ARBA00000085"/>
    </source>
</evidence>
<dbReference type="PROSITE" id="PS50109">
    <property type="entry name" value="HIS_KIN"/>
    <property type="match status" value="1"/>
</dbReference>
<evidence type="ECO:0000256" key="12">
    <source>
        <dbReference type="ARBA" id="ARBA00023136"/>
    </source>
</evidence>
<dbReference type="Proteomes" id="UP001427805">
    <property type="component" value="Unassembled WGS sequence"/>
</dbReference>
<evidence type="ECO:0000259" key="14">
    <source>
        <dbReference type="PROSITE" id="PS50109"/>
    </source>
</evidence>
<keyword evidence="6 13" id="KW-0812">Transmembrane</keyword>
<keyword evidence="8" id="KW-0418">Kinase</keyword>
<dbReference type="PANTHER" id="PTHR41523:SF8">
    <property type="entry name" value="ETHYLENE RESPONSE SENSOR PROTEIN"/>
    <property type="match status" value="1"/>
</dbReference>
<dbReference type="Gene3D" id="3.30.565.10">
    <property type="entry name" value="Histidine kinase-like ATPase, C-terminal domain"/>
    <property type="match status" value="1"/>
</dbReference>
<keyword evidence="10 13" id="KW-1133">Transmembrane helix</keyword>
<dbReference type="EC" id="2.7.13.3" evidence="3"/>
<dbReference type="PANTHER" id="PTHR41523">
    <property type="entry name" value="TWO-COMPONENT SYSTEM SENSOR PROTEIN"/>
    <property type="match status" value="1"/>
</dbReference>
<dbReference type="RefSeq" id="WP_346246279.1">
    <property type="nucleotide sequence ID" value="NZ_JBDIZK010000004.1"/>
</dbReference>
<evidence type="ECO:0000313" key="15">
    <source>
        <dbReference type="EMBL" id="MEN3747287.1"/>
    </source>
</evidence>
<sequence>MTKSSDWLARLPLAQGRPVLGVAVMLALAGTAFAVRWFADPMLPPGFPYVTFFPAVIITSFLFGVQIGSASAVICGALAWYFFIPPFRSFDLTIASAFALTFYVFVVATDILLVHWMQRANHRLAAERERNRALADTRELLFRELQHRVSNNLQVAAALLMLQKRRVTDGEARTALDEGARRLGVIGRISRQLYHVEGTTRGLRALLEPLCDDVVDASGKPVTITVTGDHDLAVTSDAAVPVALIVAEAVANSIEHGFAGREQGRIDIDLRREGSSIRIDVRDDGRGLPEGFDVAASGSLGLSIAAMLAEQLNGRFDLLPGQGATARLTVPA</sequence>
<reference evidence="15 16" key="1">
    <citation type="submission" date="2024-05" db="EMBL/GenBank/DDBJ databases">
        <title>Sphingomonas sp. HF-S3 16S ribosomal RNA gene Genome sequencing and assembly.</title>
        <authorList>
            <person name="Lee H."/>
        </authorList>
    </citation>
    <scope>NUCLEOTIDE SEQUENCE [LARGE SCALE GENOMIC DNA]</scope>
    <source>
        <strain evidence="15 16">HF-S3</strain>
    </source>
</reference>
<dbReference type="SUPFAM" id="SSF55874">
    <property type="entry name" value="ATPase domain of HSP90 chaperone/DNA topoisomerase II/histidine kinase"/>
    <property type="match status" value="1"/>
</dbReference>
<evidence type="ECO:0000256" key="8">
    <source>
        <dbReference type="ARBA" id="ARBA00022777"/>
    </source>
</evidence>
<feature type="transmembrane region" description="Helical" evidence="13">
    <location>
        <begin position="20"/>
        <end position="39"/>
    </location>
</feature>
<evidence type="ECO:0000256" key="10">
    <source>
        <dbReference type="ARBA" id="ARBA00022989"/>
    </source>
</evidence>
<evidence type="ECO:0000256" key="7">
    <source>
        <dbReference type="ARBA" id="ARBA00022741"/>
    </source>
</evidence>
<dbReference type="InterPro" id="IPR036890">
    <property type="entry name" value="HATPase_C_sf"/>
</dbReference>
<accession>A0ABV0B6R9</accession>
<comment type="caution">
    <text evidence="15">The sequence shown here is derived from an EMBL/GenBank/DDBJ whole genome shotgun (WGS) entry which is preliminary data.</text>
</comment>
<evidence type="ECO:0000313" key="16">
    <source>
        <dbReference type="Proteomes" id="UP001427805"/>
    </source>
</evidence>
<name>A0ABV0B6R9_9SPHN</name>
<evidence type="ECO:0000256" key="4">
    <source>
        <dbReference type="ARBA" id="ARBA00022553"/>
    </source>
</evidence>
<proteinExistence type="predicted"/>
<evidence type="ECO:0000256" key="6">
    <source>
        <dbReference type="ARBA" id="ARBA00022692"/>
    </source>
</evidence>
<dbReference type="InterPro" id="IPR011495">
    <property type="entry name" value="Sig_transdc_His_kin_sub2_dim/P"/>
</dbReference>
<keyword evidence="11" id="KW-0902">Two-component regulatory system</keyword>
<evidence type="ECO:0000256" key="2">
    <source>
        <dbReference type="ARBA" id="ARBA00004141"/>
    </source>
</evidence>
<keyword evidence="16" id="KW-1185">Reference proteome</keyword>
<dbReference type="InterPro" id="IPR038318">
    <property type="entry name" value="KdpD_sf"/>
</dbReference>
<keyword evidence="4" id="KW-0597">Phosphoprotein</keyword>
<gene>
    <name evidence="15" type="ORF">TPR58_08910</name>
</gene>
<dbReference type="GO" id="GO:0005524">
    <property type="term" value="F:ATP binding"/>
    <property type="evidence" value="ECO:0007669"/>
    <property type="project" value="UniProtKB-KW"/>
</dbReference>
<protein>
    <recommendedName>
        <fullName evidence="3">histidine kinase</fullName>
        <ecNumber evidence="3">2.7.13.3</ecNumber>
    </recommendedName>
</protein>
<dbReference type="InterPro" id="IPR025201">
    <property type="entry name" value="KdpD_TM"/>
</dbReference>
<evidence type="ECO:0000256" key="13">
    <source>
        <dbReference type="SAM" id="Phobius"/>
    </source>
</evidence>
<comment type="catalytic activity">
    <reaction evidence="1">
        <text>ATP + protein L-histidine = ADP + protein N-phospho-L-histidine.</text>
        <dbReference type="EC" id="2.7.13.3"/>
    </reaction>
</comment>
<organism evidence="15 16">
    <name type="scientific">Sphingomonas rustica</name>
    <dbReference type="NCBI Taxonomy" id="3103142"/>
    <lineage>
        <taxon>Bacteria</taxon>
        <taxon>Pseudomonadati</taxon>
        <taxon>Pseudomonadota</taxon>
        <taxon>Alphaproteobacteria</taxon>
        <taxon>Sphingomonadales</taxon>
        <taxon>Sphingomonadaceae</taxon>
        <taxon>Sphingomonas</taxon>
    </lineage>
</organism>
<dbReference type="Pfam" id="PF07568">
    <property type="entry name" value="HisKA_2"/>
    <property type="match status" value="1"/>
</dbReference>
<evidence type="ECO:0000256" key="5">
    <source>
        <dbReference type="ARBA" id="ARBA00022679"/>
    </source>
</evidence>
<dbReference type="SMART" id="SM00387">
    <property type="entry name" value="HATPase_c"/>
    <property type="match status" value="1"/>
</dbReference>
<evidence type="ECO:0000256" key="11">
    <source>
        <dbReference type="ARBA" id="ARBA00023012"/>
    </source>
</evidence>
<dbReference type="Pfam" id="PF13493">
    <property type="entry name" value="DUF4118"/>
    <property type="match status" value="1"/>
</dbReference>
<keyword evidence="5" id="KW-0808">Transferase</keyword>
<feature type="transmembrane region" description="Helical" evidence="13">
    <location>
        <begin position="51"/>
        <end position="82"/>
    </location>
</feature>
<dbReference type="Gene3D" id="1.20.120.620">
    <property type="entry name" value="Backbone structure of the membrane domain of e. Coli histidine kinase receptor kdpd"/>
    <property type="match status" value="1"/>
</dbReference>
<dbReference type="InterPro" id="IPR003594">
    <property type="entry name" value="HATPase_dom"/>
</dbReference>
<evidence type="ECO:0000256" key="9">
    <source>
        <dbReference type="ARBA" id="ARBA00022840"/>
    </source>
</evidence>
<keyword evidence="9 15" id="KW-0067">ATP-binding</keyword>
<dbReference type="Pfam" id="PF02518">
    <property type="entry name" value="HATPase_c"/>
    <property type="match status" value="1"/>
</dbReference>
<keyword evidence="7" id="KW-0547">Nucleotide-binding</keyword>
<evidence type="ECO:0000256" key="3">
    <source>
        <dbReference type="ARBA" id="ARBA00012438"/>
    </source>
</evidence>
<dbReference type="InterPro" id="IPR005467">
    <property type="entry name" value="His_kinase_dom"/>
</dbReference>